<accession>A0A3P3XKI4</accession>
<sequence length="80" mass="8628">MACASGKGACALHMPAQRQRSRPRYASARAQSSKLCAHERYAQMVELADTLDSGSSAKAWGFKSPSGHFQALFGEPFLLP</sequence>
<evidence type="ECO:0000313" key="1">
    <source>
        <dbReference type="EMBL" id="SLM14702.1"/>
    </source>
</evidence>
<proteinExistence type="predicted"/>
<organism evidence="1">
    <name type="scientific">uncultured spirochete</name>
    <dbReference type="NCBI Taxonomy" id="156406"/>
    <lineage>
        <taxon>Bacteria</taxon>
        <taxon>Pseudomonadati</taxon>
        <taxon>Spirochaetota</taxon>
        <taxon>Spirochaetia</taxon>
        <taxon>Spirochaetales</taxon>
        <taxon>environmental samples</taxon>
    </lineage>
</organism>
<protein>
    <submittedName>
        <fullName evidence="1">Uncharacterized protein</fullName>
    </submittedName>
</protein>
<dbReference type="EMBL" id="FWDM01000029">
    <property type="protein sequence ID" value="SLM14702.1"/>
    <property type="molecule type" value="Genomic_DNA"/>
</dbReference>
<gene>
    <name evidence="1" type="ORF">SPIROBIBN47_350037</name>
</gene>
<dbReference type="AlphaFoldDB" id="A0A3P3XKI4"/>
<reference evidence="1" key="1">
    <citation type="submission" date="2017-02" db="EMBL/GenBank/DDBJ databases">
        <authorList>
            <person name="Regsiter A."/>
            <person name="William W."/>
        </authorList>
    </citation>
    <scope>NUCLEOTIDE SEQUENCE</scope>
    <source>
        <strain evidence="1">Bib</strain>
    </source>
</reference>
<name>A0A3P3XKI4_9SPIR</name>